<feature type="binding site" evidence="9">
    <location>
        <position position="124"/>
    </location>
    <ligand>
        <name>substrate</name>
    </ligand>
</feature>
<dbReference type="GO" id="GO:0006007">
    <property type="term" value="P:glucose catabolic process"/>
    <property type="evidence" value="ECO:0007669"/>
    <property type="project" value="InterPro"/>
</dbReference>
<dbReference type="InterPro" id="IPR036646">
    <property type="entry name" value="PGAM_B_sf"/>
</dbReference>
<comment type="catalytic activity">
    <reaction evidence="1 9">
        <text>(2R)-2-phosphoglycerate = (2R)-3-phosphoglycerate</text>
        <dbReference type="Rhea" id="RHEA:15901"/>
        <dbReference type="ChEBI" id="CHEBI:58272"/>
        <dbReference type="ChEBI" id="CHEBI:58289"/>
        <dbReference type="EC" id="5.4.2.12"/>
    </reaction>
</comment>
<organism evidence="15 16">
    <name type="scientific">Candidatus Sungiibacteriota bacterium</name>
    <dbReference type="NCBI Taxonomy" id="2750080"/>
    <lineage>
        <taxon>Bacteria</taxon>
        <taxon>Candidatus Sungiibacteriota</taxon>
    </lineage>
</organism>
<keyword evidence="5 9" id="KW-0479">Metal-binding</keyword>
<dbReference type="EC" id="5.4.2.12" evidence="9 10"/>
<evidence type="ECO:0000313" key="15">
    <source>
        <dbReference type="EMBL" id="QQG45658.1"/>
    </source>
</evidence>
<proteinExistence type="inferred from homology"/>
<dbReference type="NCBIfam" id="TIGR01307">
    <property type="entry name" value="pgm_bpd_ind"/>
    <property type="match status" value="1"/>
</dbReference>
<feature type="domain" description="BPG-independent PGAM N-terminal" evidence="14">
    <location>
        <begin position="84"/>
        <end position="295"/>
    </location>
</feature>
<accession>A0A7T5RK96</accession>
<evidence type="ECO:0000256" key="1">
    <source>
        <dbReference type="ARBA" id="ARBA00000370"/>
    </source>
</evidence>
<feature type="binding site" evidence="9">
    <location>
        <position position="187"/>
    </location>
    <ligand>
        <name>substrate</name>
    </ligand>
</feature>
<comment type="subunit">
    <text evidence="9">Monomer.</text>
</comment>
<comment type="pathway">
    <text evidence="3 9">Carbohydrate degradation; glycolysis; pyruvate from D-glyceraldehyde 3-phosphate: step 3/5.</text>
</comment>
<dbReference type="Pfam" id="PF01676">
    <property type="entry name" value="Metalloenzyme"/>
    <property type="match status" value="1"/>
</dbReference>
<keyword evidence="8 9" id="KW-0413">Isomerase</keyword>
<dbReference type="Pfam" id="PF06415">
    <property type="entry name" value="iPGM_N"/>
    <property type="match status" value="1"/>
</dbReference>
<dbReference type="GO" id="GO:0005829">
    <property type="term" value="C:cytosol"/>
    <property type="evidence" value="ECO:0007669"/>
    <property type="project" value="TreeGrafter"/>
</dbReference>
<feature type="binding site" evidence="9 12">
    <location>
        <position position="396"/>
    </location>
    <ligand>
        <name>Mn(2+)</name>
        <dbReference type="ChEBI" id="CHEBI:29035"/>
        <label>1</label>
    </ligand>
</feature>
<dbReference type="UniPathway" id="UPA00109">
    <property type="reaction ID" value="UER00186"/>
</dbReference>
<comment type="cofactor">
    <cofactor evidence="9">
        <name>Mn(2+)</name>
        <dbReference type="ChEBI" id="CHEBI:29035"/>
    </cofactor>
    <text evidence="9">Binds 2 manganese ions per subunit.</text>
</comment>
<feature type="binding site" evidence="9 12">
    <location>
        <position position="437"/>
    </location>
    <ligand>
        <name>Mn(2+)</name>
        <dbReference type="ChEBI" id="CHEBI:29035"/>
        <label>2</label>
    </ligand>
</feature>
<dbReference type="Proteomes" id="UP000595618">
    <property type="component" value="Chromosome"/>
</dbReference>
<comment type="caution">
    <text evidence="9">Lacks conserved residue(s) required for the propagation of feature annotation.</text>
</comment>
<comment type="similarity">
    <text evidence="4 9">Belongs to the BPG-independent phosphoglycerate mutase family.</text>
</comment>
<evidence type="ECO:0000256" key="9">
    <source>
        <dbReference type="HAMAP-Rule" id="MF_01038"/>
    </source>
</evidence>
<dbReference type="SUPFAM" id="SSF53649">
    <property type="entry name" value="Alkaline phosphatase-like"/>
    <property type="match status" value="1"/>
</dbReference>
<dbReference type="GO" id="GO:0004619">
    <property type="term" value="F:phosphoglycerate mutase activity"/>
    <property type="evidence" value="ECO:0007669"/>
    <property type="project" value="UniProtKB-UniRule"/>
</dbReference>
<evidence type="ECO:0000256" key="3">
    <source>
        <dbReference type="ARBA" id="ARBA00004798"/>
    </source>
</evidence>
<dbReference type="PIRSF" id="PIRSF001492">
    <property type="entry name" value="IPGAM"/>
    <property type="match status" value="1"/>
</dbReference>
<dbReference type="HAMAP" id="MF_01038">
    <property type="entry name" value="GpmI"/>
    <property type="match status" value="1"/>
</dbReference>
<evidence type="ECO:0000256" key="6">
    <source>
        <dbReference type="ARBA" id="ARBA00023152"/>
    </source>
</evidence>
<dbReference type="PANTHER" id="PTHR31637:SF0">
    <property type="entry name" value="2,3-BISPHOSPHOGLYCERATE-INDEPENDENT PHOSPHOGLYCERATE MUTASE"/>
    <property type="match status" value="1"/>
</dbReference>
<evidence type="ECO:0000259" key="14">
    <source>
        <dbReference type="Pfam" id="PF06415"/>
    </source>
</evidence>
<evidence type="ECO:0000256" key="5">
    <source>
        <dbReference type="ARBA" id="ARBA00022723"/>
    </source>
</evidence>
<feature type="binding site" evidence="9 12">
    <location>
        <position position="456"/>
    </location>
    <ligand>
        <name>Mn(2+)</name>
        <dbReference type="ChEBI" id="CHEBI:29035"/>
        <label>1</label>
    </ligand>
</feature>
<dbReference type="InterPro" id="IPR011258">
    <property type="entry name" value="BPG-indep_PGM_N"/>
</dbReference>
<feature type="binding site" evidence="9 12">
    <location>
        <position position="438"/>
    </location>
    <ligand>
        <name>Mn(2+)</name>
        <dbReference type="ChEBI" id="CHEBI:29035"/>
        <label>2</label>
    </ligand>
</feature>
<evidence type="ECO:0000313" key="16">
    <source>
        <dbReference type="Proteomes" id="UP000595618"/>
    </source>
</evidence>
<feature type="binding site" evidence="9 12">
    <location>
        <position position="63"/>
    </location>
    <ligand>
        <name>Mn(2+)</name>
        <dbReference type="ChEBI" id="CHEBI:29035"/>
        <label>2</label>
    </ligand>
</feature>
<feature type="binding site" evidence="9">
    <location>
        <position position="193"/>
    </location>
    <ligand>
        <name>substrate</name>
    </ligand>
</feature>
<keyword evidence="6 9" id="KW-0324">Glycolysis</keyword>
<reference evidence="15 16" key="1">
    <citation type="submission" date="2020-07" db="EMBL/GenBank/DDBJ databases">
        <title>Huge and variable diversity of episymbiotic CPR bacteria and DPANN archaea in groundwater ecosystems.</title>
        <authorList>
            <person name="He C.Y."/>
            <person name="Keren R."/>
            <person name="Whittaker M."/>
            <person name="Farag I.F."/>
            <person name="Doudna J."/>
            <person name="Cate J.H.D."/>
            <person name="Banfield J.F."/>
        </authorList>
    </citation>
    <scope>NUCLEOTIDE SEQUENCE [LARGE SCALE GENOMIC DNA]</scope>
    <source>
        <strain evidence="15">NC_groundwater_541_Ag_S-0.1um_46_50</strain>
    </source>
</reference>
<evidence type="ECO:0000256" key="11">
    <source>
        <dbReference type="PIRSR" id="PIRSR001492-1"/>
    </source>
</evidence>
<keyword evidence="7 9" id="KW-0464">Manganese</keyword>
<feature type="active site" description="Phosphoserine intermediate" evidence="9 11">
    <location>
        <position position="63"/>
    </location>
</feature>
<dbReference type="GO" id="GO:0030145">
    <property type="term" value="F:manganese ion binding"/>
    <property type="evidence" value="ECO:0007669"/>
    <property type="project" value="UniProtKB-UniRule"/>
</dbReference>
<dbReference type="FunFam" id="3.40.1450.10:FF:000002">
    <property type="entry name" value="2,3-bisphosphoglycerate-independent phosphoglycerate mutase"/>
    <property type="match status" value="1"/>
</dbReference>
<evidence type="ECO:0000256" key="8">
    <source>
        <dbReference type="ARBA" id="ARBA00023235"/>
    </source>
</evidence>
<dbReference type="InterPro" id="IPR017850">
    <property type="entry name" value="Alkaline_phosphatase_core_sf"/>
</dbReference>
<protein>
    <recommendedName>
        <fullName evidence="9 10">2,3-bisphosphoglycerate-independent phosphoglycerate mutase</fullName>
        <shortName evidence="9">BPG-independent PGAM</shortName>
        <shortName evidence="9">Phosphoglyceromutase</shortName>
        <shortName evidence="9">iPGM</shortName>
        <ecNumber evidence="9 10">5.4.2.12</ecNumber>
    </recommendedName>
</protein>
<evidence type="ECO:0000256" key="10">
    <source>
        <dbReference type="NCBIfam" id="TIGR01307"/>
    </source>
</evidence>
<evidence type="ECO:0000256" key="12">
    <source>
        <dbReference type="PIRSR" id="PIRSR001492-3"/>
    </source>
</evidence>
<dbReference type="Gene3D" id="3.40.1450.10">
    <property type="entry name" value="BPG-independent phosphoglycerate mutase, domain B"/>
    <property type="match status" value="1"/>
</dbReference>
<sequence>MAKPKPLLLIILDGFGISLEKEGNPVYEAKKPTLDEIERNFPFTTLQASGVAVGLPWGEAGNSEVGHLTMGAGRVIYHHLPRIINAISDGSFFKNPAFIGAAEHVRKNKSRLHIAGLVSSGSVHSYIDHLYALLDFTKKEKLEEVHLHIFTDGKDAPPQEGVKFIELLEERIKKEWPQTHLATVVGRFYAMDRDEKWERIQTSYGLLTGGKGEKITSIPEYIRTQYKKDLTDEFIGAAVADGNGIIKDGDALIFFNFREDSMRELAHAFADEDFDKFPRKKSKNLFLVTMTEYQKDLKAHAAFEPLDIGWPLARILGEAGLRHLHIAETEKYAHVTYFLNGGTEKLFPGEERILIPSITAAHFDEVPEMRAKEITAKILEYFDTYDVIIANFANADLVGHSGNFQAAIRAVEILDGALQQIMNAVLASDGAALITGDHGNIELKRNVITGEKLTEHSLNAVPLYLIGRKFRLTKQRSESEREKQKTEAGGMLTDIAPTILELLGLKKPAEMTGKDLLKTLLGQ</sequence>
<dbReference type="CDD" id="cd16010">
    <property type="entry name" value="iPGM"/>
    <property type="match status" value="1"/>
</dbReference>
<evidence type="ECO:0000256" key="4">
    <source>
        <dbReference type="ARBA" id="ARBA00008819"/>
    </source>
</evidence>
<evidence type="ECO:0000256" key="2">
    <source>
        <dbReference type="ARBA" id="ARBA00002315"/>
    </source>
</evidence>
<evidence type="ECO:0000259" key="13">
    <source>
        <dbReference type="Pfam" id="PF01676"/>
    </source>
</evidence>
<comment type="function">
    <text evidence="2 9">Catalyzes the interconversion of 2-phosphoglycerate and 3-phosphoglycerate.</text>
</comment>
<gene>
    <name evidence="9" type="primary">gpmI</name>
    <name evidence="15" type="ORF">HYW89_01935</name>
</gene>
<dbReference type="AlphaFoldDB" id="A0A7T5RK96"/>
<feature type="binding site" evidence="9 12">
    <location>
        <position position="13"/>
    </location>
    <ligand>
        <name>Mn(2+)</name>
        <dbReference type="ChEBI" id="CHEBI:29035"/>
        <label>2</label>
    </ligand>
</feature>
<feature type="binding site" evidence="9 12">
    <location>
        <position position="400"/>
    </location>
    <ligand>
        <name>Mn(2+)</name>
        <dbReference type="ChEBI" id="CHEBI:29035"/>
        <label>1</label>
    </ligand>
</feature>
<dbReference type="EMBL" id="CP066690">
    <property type="protein sequence ID" value="QQG45658.1"/>
    <property type="molecule type" value="Genomic_DNA"/>
</dbReference>
<name>A0A7T5RK96_9BACT</name>
<feature type="binding site" evidence="9">
    <location>
        <position position="331"/>
    </location>
    <ligand>
        <name>substrate</name>
    </ligand>
</feature>
<feature type="domain" description="Metalloenzyme" evidence="13">
    <location>
        <begin position="5"/>
        <end position="507"/>
    </location>
</feature>
<dbReference type="PANTHER" id="PTHR31637">
    <property type="entry name" value="2,3-BISPHOSPHOGLYCERATE-INDEPENDENT PHOSPHOGLYCERATE MUTASE"/>
    <property type="match status" value="1"/>
</dbReference>
<evidence type="ECO:0000256" key="7">
    <source>
        <dbReference type="ARBA" id="ARBA00023211"/>
    </source>
</evidence>
<dbReference type="SUPFAM" id="SSF64158">
    <property type="entry name" value="2,3-Bisphosphoglycerate-independent phosphoglycerate mutase, substrate-binding domain"/>
    <property type="match status" value="1"/>
</dbReference>
<dbReference type="Gene3D" id="3.40.720.10">
    <property type="entry name" value="Alkaline Phosphatase, subunit A"/>
    <property type="match status" value="1"/>
</dbReference>
<dbReference type="GO" id="GO:0006096">
    <property type="term" value="P:glycolytic process"/>
    <property type="evidence" value="ECO:0007669"/>
    <property type="project" value="UniProtKB-UniRule"/>
</dbReference>
<dbReference type="InterPro" id="IPR005995">
    <property type="entry name" value="Pgm_bpd_ind"/>
</dbReference>
<dbReference type="InterPro" id="IPR006124">
    <property type="entry name" value="Metalloenzyme"/>
</dbReference>